<organism evidence="3 4">
    <name type="scientific">Methylomonas paludis</name>
    <dbReference type="NCBI Taxonomy" id="1173101"/>
    <lineage>
        <taxon>Bacteria</taxon>
        <taxon>Pseudomonadati</taxon>
        <taxon>Pseudomonadota</taxon>
        <taxon>Gammaproteobacteria</taxon>
        <taxon>Methylococcales</taxon>
        <taxon>Methylococcaceae</taxon>
        <taxon>Methylomonas</taxon>
    </lineage>
</organism>
<name>A0A975MQS1_9GAMM</name>
<reference evidence="3" key="1">
    <citation type="submission" date="2021-04" db="EMBL/GenBank/DDBJ databases">
        <title>Draft genome sequence data of methanotrophic Methylovulum sp. strain S1L and Methylomonas sp. strain S2AM isolated from boreal lake water columns.</title>
        <authorList>
            <person name="Rissanen A.J."/>
            <person name="Mangayil R."/>
            <person name="Svenning M.M."/>
            <person name="Khanongnuch R."/>
        </authorList>
    </citation>
    <scope>NUCLEOTIDE SEQUENCE</scope>
    <source>
        <strain evidence="3">S2AM</strain>
    </source>
</reference>
<dbReference type="KEGG" id="mpad:KEF85_06390"/>
<dbReference type="EMBL" id="CP073754">
    <property type="protein sequence ID" value="QWF72075.1"/>
    <property type="molecule type" value="Genomic_DNA"/>
</dbReference>
<feature type="compositionally biased region" description="Polar residues" evidence="1">
    <location>
        <begin position="72"/>
        <end position="83"/>
    </location>
</feature>
<accession>A0A975MQS1</accession>
<evidence type="ECO:0000256" key="1">
    <source>
        <dbReference type="SAM" id="MobiDB-lite"/>
    </source>
</evidence>
<gene>
    <name evidence="3" type="ORF">KEF85_06390</name>
</gene>
<keyword evidence="2" id="KW-0732">Signal</keyword>
<keyword evidence="4" id="KW-1185">Reference proteome</keyword>
<dbReference type="RefSeq" id="WP_215584171.1">
    <property type="nucleotide sequence ID" value="NZ_CP073754.1"/>
</dbReference>
<evidence type="ECO:0000313" key="3">
    <source>
        <dbReference type="EMBL" id="QWF72075.1"/>
    </source>
</evidence>
<dbReference type="PROSITE" id="PS51257">
    <property type="entry name" value="PROKAR_LIPOPROTEIN"/>
    <property type="match status" value="1"/>
</dbReference>
<evidence type="ECO:0000256" key="2">
    <source>
        <dbReference type="SAM" id="SignalP"/>
    </source>
</evidence>
<feature type="chain" id="PRO_5037306943" evidence="2">
    <location>
        <begin position="24"/>
        <end position="90"/>
    </location>
</feature>
<evidence type="ECO:0000313" key="4">
    <source>
        <dbReference type="Proteomes" id="UP000676649"/>
    </source>
</evidence>
<dbReference type="Proteomes" id="UP000676649">
    <property type="component" value="Chromosome"/>
</dbReference>
<sequence>MPQKHILLSVMLMACSPVHNAFADDSELTNAITSVEQAAQKPDQIIQSGVNTENQAKAAENALLKKSRLEQDNVQQSTTNAQDLFQGDHN</sequence>
<feature type="region of interest" description="Disordered" evidence="1">
    <location>
        <begin position="67"/>
        <end position="90"/>
    </location>
</feature>
<proteinExistence type="predicted"/>
<feature type="signal peptide" evidence="2">
    <location>
        <begin position="1"/>
        <end position="23"/>
    </location>
</feature>
<protein>
    <submittedName>
        <fullName evidence="3">Uncharacterized protein</fullName>
    </submittedName>
</protein>
<dbReference type="AlphaFoldDB" id="A0A975MQS1"/>